<feature type="non-terminal residue" evidence="22">
    <location>
        <position position="847"/>
    </location>
</feature>
<sequence>MGHPQLWPLLLLLLLSNEASTRDATRFKPFRKYIYDYETEITNGVAGTADSHSGSKIKCKVELEVPQLHNFVLKMNQCILEEVYGIDAQGKALLKKSKNSDEFAAAMSQFYSQKKIITPELTDVANFVTSLLGNECSGNEDLTFLTLRNAPLSTLISSNQHCQYTVDTKKKHISEAICTEKHLFLPSSYKNQYGMMAKVIQTLKYESIANINNRNMDGKSLSNGFHFDLVPISHGRQGSSPPVCGLDIMKGIMLNFEKMLKEISSKQQTPDVKAYFRIFQEELGYLKLSDINLLGNVILKSFKTLQSIPQKIVQAISQGAENDLMAHYIFMDNEFELPTSAGLQLQVAFSGIATPGAKVGMKISQRNIHADLVFKPSMAVEFITHLGVNIPEFARNGIQMNTNIYHESGIETNVALKAGHLKFTFPAPKGPIKLFSMSNVLHLVTPTRTEVIPPLIENRVSRHSCSPFFTGLKFCTRIEYSNASSTNAAPYYPLTGETRFEIELQPTGKVKEYIASANYELNKEGKDLVDTLKFIAQAKGVKESEAKIIFTFNRGRKIFTSDFQAPGFNIDFGTNLKITDSSNQGKKVVAFILDIINKKSPEITITGSLSSAAGRESSMEAAISIPRLQTQAKTDISYHRSSNGVIFQIDSSATSYGSSVSERIVLRYDTEKVEIQWNSGTSASLKRMSANLPVDVKDYSKALQKKANGLLDHKVANTDMTLRHIISHFIVATNTWLEKTSKDIPYVQNLQDKLSKLQQLDFQITDVITIPEELFFKSDGKITYVWNKDSTFITIPVPFGGQSSQDMSVPKTLRAPALVVESLGLNIPSQEYKIPQFTIPDDYTLRV</sequence>
<gene>
    <name evidence="22" type="primary">LOC106541851</name>
</gene>
<dbReference type="OrthoDB" id="6484170at2759"/>
<evidence type="ECO:0000256" key="17">
    <source>
        <dbReference type="ARBA" id="ARBA00023221"/>
    </source>
</evidence>
<keyword evidence="14" id="KW-0443">Lipid metabolism</keyword>
<dbReference type="GO" id="GO:0030301">
    <property type="term" value="P:cholesterol transport"/>
    <property type="evidence" value="ECO:0007669"/>
    <property type="project" value="TreeGrafter"/>
</dbReference>
<evidence type="ECO:0000256" key="14">
    <source>
        <dbReference type="ARBA" id="ARBA00023098"/>
    </source>
</evidence>
<evidence type="ECO:0000256" key="2">
    <source>
        <dbReference type="ARBA" id="ARBA00004502"/>
    </source>
</evidence>
<evidence type="ECO:0000256" key="11">
    <source>
        <dbReference type="ARBA" id="ARBA00022710"/>
    </source>
</evidence>
<dbReference type="InterPro" id="IPR052418">
    <property type="entry name" value="Apolipoprotein_B"/>
</dbReference>
<proteinExistence type="predicted"/>
<keyword evidence="16" id="KW-0325">Glycoprotein</keyword>
<dbReference type="GO" id="GO:0042632">
    <property type="term" value="P:cholesterol homeostasis"/>
    <property type="evidence" value="ECO:0007669"/>
    <property type="project" value="TreeGrafter"/>
</dbReference>
<evidence type="ECO:0000313" key="22">
    <source>
        <dbReference type="RefSeq" id="XP_013912868.1"/>
    </source>
</evidence>
<evidence type="ECO:0000256" key="9">
    <source>
        <dbReference type="ARBA" id="ARBA00022674"/>
    </source>
</evidence>
<evidence type="ECO:0000259" key="20">
    <source>
        <dbReference type="SMART" id="SM01169"/>
    </source>
</evidence>
<feature type="domain" description="Vitellinogen open beta-sheet" evidence="20">
    <location>
        <begin position="172"/>
        <end position="444"/>
    </location>
</feature>
<dbReference type="GO" id="GO:0034362">
    <property type="term" value="C:low-density lipoprotein particle"/>
    <property type="evidence" value="ECO:0007669"/>
    <property type="project" value="UniProtKB-KW"/>
</dbReference>
<dbReference type="RefSeq" id="XP_013912868.1">
    <property type="nucleotide sequence ID" value="XM_014057393.1"/>
</dbReference>
<name>A0A6I9XQ85_9SAUR</name>
<evidence type="ECO:0000256" key="1">
    <source>
        <dbReference type="ARBA" id="ARBA00004496"/>
    </source>
</evidence>
<dbReference type="AlphaFoldDB" id="A0A6I9XQ85"/>
<evidence type="ECO:0000256" key="7">
    <source>
        <dbReference type="ARBA" id="ARBA00022525"/>
    </source>
</evidence>
<organism evidence="21 22">
    <name type="scientific">Thamnophis sirtalis</name>
    <dbReference type="NCBI Taxonomy" id="35019"/>
    <lineage>
        <taxon>Eukaryota</taxon>
        <taxon>Metazoa</taxon>
        <taxon>Chordata</taxon>
        <taxon>Craniata</taxon>
        <taxon>Vertebrata</taxon>
        <taxon>Euteleostomi</taxon>
        <taxon>Lepidosauria</taxon>
        <taxon>Squamata</taxon>
        <taxon>Bifurcata</taxon>
        <taxon>Unidentata</taxon>
        <taxon>Episquamata</taxon>
        <taxon>Toxicofera</taxon>
        <taxon>Serpentes</taxon>
        <taxon>Colubroidea</taxon>
        <taxon>Colubridae</taxon>
        <taxon>Natricinae</taxon>
        <taxon>Thamnophis</taxon>
    </lineage>
</organism>
<evidence type="ECO:0000256" key="6">
    <source>
        <dbReference type="ARBA" id="ARBA00022513"/>
    </source>
</evidence>
<keyword evidence="11" id="KW-0427">LDL</keyword>
<dbReference type="GO" id="GO:0005811">
    <property type="term" value="C:lipid droplet"/>
    <property type="evidence" value="ECO:0007669"/>
    <property type="project" value="UniProtKB-SubCell"/>
</dbReference>
<evidence type="ECO:0000256" key="3">
    <source>
        <dbReference type="ARBA" id="ARBA00004613"/>
    </source>
</evidence>
<evidence type="ECO:0000256" key="4">
    <source>
        <dbReference type="ARBA" id="ARBA00022448"/>
    </source>
</evidence>
<keyword evidence="21" id="KW-1185">Reference proteome</keyword>
<feature type="signal peptide" evidence="19">
    <location>
        <begin position="1"/>
        <end position="21"/>
    </location>
</feature>
<keyword evidence="9" id="KW-0358">Heparin-binding</keyword>
<evidence type="ECO:0000256" key="8">
    <source>
        <dbReference type="ARBA" id="ARBA00022548"/>
    </source>
</evidence>
<protein>
    <submittedName>
        <fullName evidence="22">Apolipoprotein B-100-like</fullName>
    </submittedName>
</protein>
<keyword evidence="6" id="KW-0162">Chylomicron</keyword>
<dbReference type="InterPro" id="IPR009454">
    <property type="entry name" value="Lipid_transpt_open_b-sht"/>
</dbReference>
<dbReference type="InterPro" id="IPR001747">
    <property type="entry name" value="Vitellogenin_N"/>
</dbReference>
<dbReference type="Pfam" id="PF01347">
    <property type="entry name" value="Vitellogenin_N"/>
    <property type="match status" value="2"/>
</dbReference>
<keyword evidence="13" id="KW-0445">Lipid transport</keyword>
<evidence type="ECO:0000256" key="13">
    <source>
        <dbReference type="ARBA" id="ARBA00023055"/>
    </source>
</evidence>
<dbReference type="Proteomes" id="UP000504617">
    <property type="component" value="Unplaced"/>
</dbReference>
<dbReference type="GO" id="GO:0008203">
    <property type="term" value="P:cholesterol metabolic process"/>
    <property type="evidence" value="ECO:0007669"/>
    <property type="project" value="UniProtKB-KW"/>
</dbReference>
<dbReference type="PANTHER" id="PTHR13769:SF1">
    <property type="entry name" value="APOLIPOPROTEIN B-100"/>
    <property type="match status" value="1"/>
</dbReference>
<accession>A0A6I9XQ85</accession>
<comment type="subcellular location">
    <subcellularLocation>
        <location evidence="1">Cytoplasm</location>
    </subcellularLocation>
    <subcellularLocation>
        <location evidence="2">Lipid droplet</location>
    </subcellularLocation>
    <subcellularLocation>
        <location evidence="3">Secreted</location>
    </subcellularLocation>
</comment>
<keyword evidence="18" id="KW-0850">VLDL</keyword>
<evidence type="ECO:0000256" key="16">
    <source>
        <dbReference type="ARBA" id="ARBA00023180"/>
    </source>
</evidence>
<dbReference type="Pfam" id="PF09172">
    <property type="entry name" value="Vit_open_b-sht"/>
    <property type="match status" value="1"/>
</dbReference>
<evidence type="ECO:0000256" key="18">
    <source>
        <dbReference type="ARBA" id="ARBA00023313"/>
    </source>
</evidence>
<keyword evidence="5" id="KW-0963">Cytoplasm</keyword>
<evidence type="ECO:0000256" key="5">
    <source>
        <dbReference type="ARBA" id="ARBA00022490"/>
    </source>
</evidence>
<evidence type="ECO:0000256" key="12">
    <source>
        <dbReference type="ARBA" id="ARBA00022729"/>
    </source>
</evidence>
<dbReference type="GeneID" id="106541851"/>
<dbReference type="Pfam" id="PF06448">
    <property type="entry name" value="DUF1081"/>
    <property type="match status" value="1"/>
</dbReference>
<dbReference type="GO" id="GO:0034359">
    <property type="term" value="C:mature chylomicron"/>
    <property type="evidence" value="ECO:0007669"/>
    <property type="project" value="TreeGrafter"/>
</dbReference>
<keyword evidence="15" id="KW-1207">Sterol metabolism</keyword>
<dbReference type="SMART" id="SM01169">
    <property type="entry name" value="DUF1943"/>
    <property type="match status" value="1"/>
</dbReference>
<feature type="chain" id="PRO_5026693753" evidence="19">
    <location>
        <begin position="22"/>
        <end position="847"/>
    </location>
</feature>
<dbReference type="GO" id="GO:0050750">
    <property type="term" value="F:low-density lipoprotein particle receptor binding"/>
    <property type="evidence" value="ECO:0007669"/>
    <property type="project" value="TreeGrafter"/>
</dbReference>
<dbReference type="InterPro" id="IPR015255">
    <property type="entry name" value="Vitellinogen_open_b-sht"/>
</dbReference>
<dbReference type="PANTHER" id="PTHR13769">
    <property type="entry name" value="APOLIPOPROTEIN B"/>
    <property type="match status" value="1"/>
</dbReference>
<keyword evidence="17" id="KW-0753">Steroid metabolism</keyword>
<keyword evidence="7" id="KW-0964">Secreted</keyword>
<keyword evidence="8" id="KW-0153">Cholesterol metabolism</keyword>
<evidence type="ECO:0000256" key="10">
    <source>
        <dbReference type="ARBA" id="ARBA00022677"/>
    </source>
</evidence>
<reference evidence="22" key="1">
    <citation type="submission" date="2025-08" db="UniProtKB">
        <authorList>
            <consortium name="RefSeq"/>
        </authorList>
    </citation>
    <scope>IDENTIFICATION</scope>
</reference>
<dbReference type="Gene3D" id="2.30.230.10">
    <property type="entry name" value="Lipovitellin, beta-sheet shell regions, chain A"/>
    <property type="match status" value="2"/>
</dbReference>
<dbReference type="GO" id="GO:0005737">
    <property type="term" value="C:cytoplasm"/>
    <property type="evidence" value="ECO:0007669"/>
    <property type="project" value="UniProtKB-SubCell"/>
</dbReference>
<evidence type="ECO:0000256" key="15">
    <source>
        <dbReference type="ARBA" id="ARBA00023166"/>
    </source>
</evidence>
<dbReference type="InterPro" id="IPR015816">
    <property type="entry name" value="Vitellinogen_b-sht_N"/>
</dbReference>
<dbReference type="GO" id="GO:0008201">
    <property type="term" value="F:heparin binding"/>
    <property type="evidence" value="ECO:0007669"/>
    <property type="project" value="UniProtKB-KW"/>
</dbReference>
<evidence type="ECO:0000313" key="21">
    <source>
        <dbReference type="Proteomes" id="UP000504617"/>
    </source>
</evidence>
<dbReference type="InterPro" id="IPR015819">
    <property type="entry name" value="Lipid_transp_b-sht_shell"/>
</dbReference>
<dbReference type="Gene3D" id="2.20.80.10">
    <property type="entry name" value="Lipovitellin-phosvitin complex, chain A, domain 4"/>
    <property type="match status" value="1"/>
</dbReference>
<dbReference type="SUPFAM" id="SSF56968">
    <property type="entry name" value="Lipovitellin-phosvitin complex, beta-sheet shell regions"/>
    <property type="match status" value="3"/>
</dbReference>
<evidence type="ECO:0000256" key="19">
    <source>
        <dbReference type="SAM" id="SignalP"/>
    </source>
</evidence>
<keyword evidence="4" id="KW-0813">Transport</keyword>
<dbReference type="GO" id="GO:0034361">
    <property type="term" value="C:very-low-density lipoprotein particle"/>
    <property type="evidence" value="ECO:0007669"/>
    <property type="project" value="UniProtKB-KW"/>
</dbReference>
<dbReference type="GO" id="GO:0006642">
    <property type="term" value="P:triglyceride mobilization"/>
    <property type="evidence" value="ECO:0007669"/>
    <property type="project" value="TreeGrafter"/>
</dbReference>
<keyword evidence="10" id="KW-0551">Lipid droplet</keyword>
<keyword evidence="12 19" id="KW-0732">Signal</keyword>
<dbReference type="GO" id="GO:0120020">
    <property type="term" value="F:cholesterol transfer activity"/>
    <property type="evidence" value="ECO:0007669"/>
    <property type="project" value="TreeGrafter"/>
</dbReference>
<dbReference type="GO" id="GO:0042953">
    <property type="term" value="P:lipoprotein transport"/>
    <property type="evidence" value="ECO:0007669"/>
    <property type="project" value="TreeGrafter"/>
</dbReference>
<dbReference type="KEGG" id="tsr:106541851"/>